<dbReference type="AlphaFoldDB" id="A0A177ASB9"/>
<organism evidence="1 2">
    <name type="scientific">Intoshia linei</name>
    <dbReference type="NCBI Taxonomy" id="1819745"/>
    <lineage>
        <taxon>Eukaryota</taxon>
        <taxon>Metazoa</taxon>
        <taxon>Spiralia</taxon>
        <taxon>Lophotrochozoa</taxon>
        <taxon>Mesozoa</taxon>
        <taxon>Orthonectida</taxon>
        <taxon>Rhopaluridae</taxon>
        <taxon>Intoshia</taxon>
    </lineage>
</organism>
<protein>
    <recommendedName>
        <fullName evidence="3">HAT C-terminal dimerisation domain-containing protein</fullName>
    </recommendedName>
</protein>
<name>A0A177ASB9_9BILA</name>
<evidence type="ECO:0000313" key="1">
    <source>
        <dbReference type="EMBL" id="OAF64134.1"/>
    </source>
</evidence>
<dbReference type="EMBL" id="LWCA01002094">
    <property type="protein sequence ID" value="OAF64134.1"/>
    <property type="molecule type" value="Genomic_DNA"/>
</dbReference>
<evidence type="ECO:0000313" key="2">
    <source>
        <dbReference type="Proteomes" id="UP000078046"/>
    </source>
</evidence>
<sequence length="90" mass="10555">MENSRFDNFPIELAKNPQDVQDAFRIFNLTEFNEYFNNSIPSKSLEFWVSIYHYKDSVGNHLFRNISKFALKLLCLPISNATDFSKLISN</sequence>
<comment type="caution">
    <text evidence="1">The sequence shown here is derived from an EMBL/GenBank/DDBJ whole genome shotgun (WGS) entry which is preliminary data.</text>
</comment>
<accession>A0A177ASB9</accession>
<proteinExistence type="predicted"/>
<reference evidence="1 2" key="1">
    <citation type="submission" date="2016-04" db="EMBL/GenBank/DDBJ databases">
        <title>The genome of Intoshia linei affirms orthonectids as highly simplified spiralians.</title>
        <authorList>
            <person name="Mikhailov K.V."/>
            <person name="Slusarev G.S."/>
            <person name="Nikitin M.A."/>
            <person name="Logacheva M.D."/>
            <person name="Penin A."/>
            <person name="Aleoshin V."/>
            <person name="Panchin Y.V."/>
        </authorList>
    </citation>
    <scope>NUCLEOTIDE SEQUENCE [LARGE SCALE GENOMIC DNA]</scope>
    <source>
        <strain evidence="1">Intl2013</strain>
        <tissue evidence="1">Whole animal</tissue>
    </source>
</reference>
<evidence type="ECO:0008006" key="3">
    <source>
        <dbReference type="Google" id="ProtNLM"/>
    </source>
</evidence>
<gene>
    <name evidence="1" type="ORF">A3Q56_08160</name>
</gene>
<dbReference type="Proteomes" id="UP000078046">
    <property type="component" value="Unassembled WGS sequence"/>
</dbReference>
<dbReference type="OrthoDB" id="10023262at2759"/>
<keyword evidence="2" id="KW-1185">Reference proteome</keyword>